<evidence type="ECO:0000313" key="3">
    <source>
        <dbReference type="Proteomes" id="UP001303211"/>
    </source>
</evidence>
<name>A0ABZ0J7R1_9BURK</name>
<keyword evidence="1" id="KW-0472">Membrane</keyword>
<protein>
    <submittedName>
        <fullName evidence="2">Cytochrome oxidase small assembly protein</fullName>
    </submittedName>
</protein>
<organism evidence="2 3">
    <name type="scientific">Diaphorobacter limosus</name>
    <dbReference type="NCBI Taxonomy" id="3036128"/>
    <lineage>
        <taxon>Bacteria</taxon>
        <taxon>Pseudomonadati</taxon>
        <taxon>Pseudomonadota</taxon>
        <taxon>Betaproteobacteria</taxon>
        <taxon>Burkholderiales</taxon>
        <taxon>Comamonadaceae</taxon>
        <taxon>Diaphorobacter</taxon>
    </lineage>
</organism>
<keyword evidence="1" id="KW-1133">Transmembrane helix</keyword>
<dbReference type="Proteomes" id="UP001303211">
    <property type="component" value="Chromosome"/>
</dbReference>
<dbReference type="EMBL" id="CP136921">
    <property type="protein sequence ID" value="WOO34138.1"/>
    <property type="molecule type" value="Genomic_DNA"/>
</dbReference>
<keyword evidence="1" id="KW-0812">Transmembrane</keyword>
<accession>A0ABZ0J7R1</accession>
<dbReference type="InterPro" id="IPR047811">
    <property type="entry name" value="CytC_ox_assmbl_put"/>
</dbReference>
<keyword evidence="3" id="KW-1185">Reference proteome</keyword>
<feature type="transmembrane region" description="Helical" evidence="1">
    <location>
        <begin position="12"/>
        <end position="34"/>
    </location>
</feature>
<proteinExistence type="predicted"/>
<evidence type="ECO:0000313" key="2">
    <source>
        <dbReference type="EMBL" id="WOO34138.1"/>
    </source>
</evidence>
<dbReference type="NCBIfam" id="NF038351">
    <property type="entry name" value="cyt_ox_assem_30"/>
    <property type="match status" value="1"/>
</dbReference>
<reference evidence="2 3" key="1">
    <citation type="submission" date="2023-03" db="EMBL/GenBank/DDBJ databases">
        <title>Diaphorobacter basophil sp. nov., isolated from a sewage-treatment plant.</title>
        <authorList>
            <person name="Yang K."/>
        </authorList>
    </citation>
    <scope>NUCLEOTIDE SEQUENCE [LARGE SCALE GENOMIC DNA]</scope>
    <source>
        <strain evidence="2 3">Y-1</strain>
    </source>
</reference>
<evidence type="ECO:0000256" key="1">
    <source>
        <dbReference type="SAM" id="Phobius"/>
    </source>
</evidence>
<sequence length="38" mass="4306">MTSQEQRKRNARLGLMLAAVALALFVGFIVQRYFVLGH</sequence>
<gene>
    <name evidence="2" type="ORF">P4826_08805</name>
</gene>
<dbReference type="RefSeq" id="WP_317703464.1">
    <property type="nucleotide sequence ID" value="NZ_CP136921.1"/>
</dbReference>